<dbReference type="InterPro" id="IPR017850">
    <property type="entry name" value="Alkaline_phosphatase_core_sf"/>
</dbReference>
<gene>
    <name evidence="1" type="ORF">ACFSW8_01905</name>
</gene>
<sequence length="461" mass="51893">MKRVVVLNVVGLTRSVIGEHTPRIRAFVESGQLSSFKPAFPAVTCTAQSSYVTGLSEAGHGVVANGWYDREAAEVKFWKQSNHIVQGEKIWEVLRRDLPGFTCAKLFWWYNMYSTADWTITPRPMYPADGRKVFDVYTQPMGMREEVKADLGAFPFPTFWGPNASIPCSEWIAESAKWVEAKHEPTLSLVYLPHLDYGLQKYGPGASEMDAELEAIDRVVGDLIDYFEQRDVEVVLLSEYGISRVDKPVHLNRLFREKGWITIKEELGTEMLDCGASRVFAVADHQVAHVYLNDQSLLEEVQQLLMETDGVEEVRLGSEAFGKNGKGHERAGDLVAVSDENAWFTYYYWLDDAVAPDFARCVDIHRKPGYDPVELFLDPEIAAPKLKIGSFLLKKKLGFRALLDVIPLDASLVKGSHGRDQVSEDEQPIFVTRERHEALGGAEDVFSRICALVKARELGEK</sequence>
<dbReference type="Gene3D" id="3.40.720.10">
    <property type="entry name" value="Alkaline Phosphatase, subunit A"/>
    <property type="match status" value="1"/>
</dbReference>
<name>A0ABW4Z6Q2_9BACT</name>
<dbReference type="EMBL" id="JBHUJB010000009">
    <property type="protein sequence ID" value="MFD2157646.1"/>
    <property type="molecule type" value="Genomic_DNA"/>
</dbReference>
<dbReference type="Gene3D" id="3.30.1360.110">
    <property type="entry name" value="Domain 2, Phosphonoacetate Hydrolase"/>
    <property type="match status" value="1"/>
</dbReference>
<reference evidence="2" key="1">
    <citation type="journal article" date="2019" name="Int. J. Syst. Evol. Microbiol.">
        <title>The Global Catalogue of Microorganisms (GCM) 10K type strain sequencing project: providing services to taxonomists for standard genome sequencing and annotation.</title>
        <authorList>
            <consortium name="The Broad Institute Genomics Platform"/>
            <consortium name="The Broad Institute Genome Sequencing Center for Infectious Disease"/>
            <person name="Wu L."/>
            <person name="Ma J."/>
        </authorList>
    </citation>
    <scope>NUCLEOTIDE SEQUENCE [LARGE SCALE GENOMIC DNA]</scope>
    <source>
        <strain evidence="2">CCUG 57942</strain>
    </source>
</reference>
<dbReference type="RefSeq" id="WP_377089901.1">
    <property type="nucleotide sequence ID" value="NZ_JBHSJL010000014.1"/>
</dbReference>
<dbReference type="CDD" id="cd16018">
    <property type="entry name" value="Enpp"/>
    <property type="match status" value="1"/>
</dbReference>
<dbReference type="SUPFAM" id="SSF53649">
    <property type="entry name" value="Alkaline phosphatase-like"/>
    <property type="match status" value="1"/>
</dbReference>
<dbReference type="InterPro" id="IPR023116">
    <property type="entry name" value="Phosphonoacetate_hydro_insert"/>
</dbReference>
<dbReference type="PANTHER" id="PTHR10151">
    <property type="entry name" value="ECTONUCLEOTIDE PYROPHOSPHATASE/PHOSPHODIESTERASE"/>
    <property type="match status" value="1"/>
</dbReference>
<dbReference type="Proteomes" id="UP001597389">
    <property type="component" value="Unassembled WGS sequence"/>
</dbReference>
<organism evidence="1 2">
    <name type="scientific">Rubritalea tangerina</name>
    <dbReference type="NCBI Taxonomy" id="430798"/>
    <lineage>
        <taxon>Bacteria</taxon>
        <taxon>Pseudomonadati</taxon>
        <taxon>Verrucomicrobiota</taxon>
        <taxon>Verrucomicrobiia</taxon>
        <taxon>Verrucomicrobiales</taxon>
        <taxon>Rubritaleaceae</taxon>
        <taxon>Rubritalea</taxon>
    </lineage>
</organism>
<evidence type="ECO:0000313" key="2">
    <source>
        <dbReference type="Proteomes" id="UP001597389"/>
    </source>
</evidence>
<proteinExistence type="predicted"/>
<protein>
    <submittedName>
        <fullName evidence="1">Alkaline phosphatase family protein</fullName>
    </submittedName>
</protein>
<accession>A0ABW4Z6Q2</accession>
<dbReference type="InterPro" id="IPR002591">
    <property type="entry name" value="Phosphodiest/P_Trfase"/>
</dbReference>
<comment type="caution">
    <text evidence="1">The sequence shown here is derived from an EMBL/GenBank/DDBJ whole genome shotgun (WGS) entry which is preliminary data.</text>
</comment>
<dbReference type="Pfam" id="PF01663">
    <property type="entry name" value="Phosphodiest"/>
    <property type="match status" value="1"/>
</dbReference>
<keyword evidence="2" id="KW-1185">Reference proteome</keyword>
<evidence type="ECO:0000313" key="1">
    <source>
        <dbReference type="EMBL" id="MFD2157646.1"/>
    </source>
</evidence>
<dbReference type="PANTHER" id="PTHR10151:SF120">
    <property type="entry name" value="BIS(5'-ADENOSYL)-TRIPHOSPHATASE"/>
    <property type="match status" value="1"/>
</dbReference>